<keyword evidence="3" id="KW-1185">Reference proteome</keyword>
<organism evidence="2 3">
    <name type="scientific">Tetrahymena thermophila (strain SB210)</name>
    <dbReference type="NCBI Taxonomy" id="312017"/>
    <lineage>
        <taxon>Eukaryota</taxon>
        <taxon>Sar</taxon>
        <taxon>Alveolata</taxon>
        <taxon>Ciliophora</taxon>
        <taxon>Intramacronucleata</taxon>
        <taxon>Oligohymenophorea</taxon>
        <taxon>Hymenostomatida</taxon>
        <taxon>Tetrahymenina</taxon>
        <taxon>Tetrahymenidae</taxon>
        <taxon>Tetrahymena</taxon>
    </lineage>
</organism>
<dbReference type="RefSeq" id="XP_001029505.2">
    <property type="nucleotide sequence ID" value="XM_001029505.2"/>
</dbReference>
<dbReference type="KEGG" id="tet:TTHERM_01473460"/>
<protein>
    <submittedName>
        <fullName evidence="2">Uncharacterized protein</fullName>
    </submittedName>
</protein>
<reference evidence="3" key="1">
    <citation type="journal article" date="2006" name="PLoS Biol.">
        <title>Macronuclear genome sequence of the ciliate Tetrahymena thermophila, a model eukaryote.</title>
        <authorList>
            <person name="Eisen J.A."/>
            <person name="Coyne R.S."/>
            <person name="Wu M."/>
            <person name="Wu D."/>
            <person name="Thiagarajan M."/>
            <person name="Wortman J.R."/>
            <person name="Badger J.H."/>
            <person name="Ren Q."/>
            <person name="Amedeo P."/>
            <person name="Jones K.M."/>
            <person name="Tallon L.J."/>
            <person name="Delcher A.L."/>
            <person name="Salzberg S.L."/>
            <person name="Silva J.C."/>
            <person name="Haas B.J."/>
            <person name="Majoros W.H."/>
            <person name="Farzad M."/>
            <person name="Carlton J.M."/>
            <person name="Smith R.K. Jr."/>
            <person name="Garg J."/>
            <person name="Pearlman R.E."/>
            <person name="Karrer K.M."/>
            <person name="Sun L."/>
            <person name="Manning G."/>
            <person name="Elde N.C."/>
            <person name="Turkewitz A.P."/>
            <person name="Asai D.J."/>
            <person name="Wilkes D.E."/>
            <person name="Wang Y."/>
            <person name="Cai H."/>
            <person name="Collins K."/>
            <person name="Stewart B.A."/>
            <person name="Lee S.R."/>
            <person name="Wilamowska K."/>
            <person name="Weinberg Z."/>
            <person name="Ruzzo W.L."/>
            <person name="Wloga D."/>
            <person name="Gaertig J."/>
            <person name="Frankel J."/>
            <person name="Tsao C.-C."/>
            <person name="Gorovsky M.A."/>
            <person name="Keeling P.J."/>
            <person name="Waller R.F."/>
            <person name="Patron N.J."/>
            <person name="Cherry J.M."/>
            <person name="Stover N.A."/>
            <person name="Krieger C.J."/>
            <person name="del Toro C."/>
            <person name="Ryder H.F."/>
            <person name="Williamson S.C."/>
            <person name="Barbeau R.A."/>
            <person name="Hamilton E.P."/>
            <person name="Orias E."/>
        </authorList>
    </citation>
    <scope>NUCLEOTIDE SEQUENCE [LARGE SCALE GENOMIC DNA]</scope>
    <source>
        <strain evidence="3">SB210</strain>
    </source>
</reference>
<dbReference type="GeneID" id="7844260"/>
<dbReference type="AlphaFoldDB" id="Q228X6"/>
<dbReference type="EMBL" id="GG662649">
    <property type="protein sequence ID" value="EAR81842.2"/>
    <property type="molecule type" value="Genomic_DNA"/>
</dbReference>
<dbReference type="Proteomes" id="UP000009168">
    <property type="component" value="Unassembled WGS sequence"/>
</dbReference>
<sequence length="218" mass="25419">MISLYGIASSVLQPYHLSGVIIGLLMQNHKRLFKDQQINQTIKQNKLNDLATENQQKLNSESDYSDKDNMNSPNTVYTSKINQSPIFLQFEDLNLVSNQKESQKDKEDNSNKLIKLNKNTQLLKINKNQTLNAITLIKIMKITQILQIVERQTNLLFYQCNIYNRFEELNIAIDQKESQNDKEDNSNEQIKLNSVKQVDKNNNLIYFTKYEIDNTLNI</sequence>
<proteinExistence type="predicted"/>
<gene>
    <name evidence="2" type="ORF">TTHERM_01473460</name>
</gene>
<dbReference type="InParanoid" id="Q228X6"/>
<name>Q228X6_TETTS</name>
<evidence type="ECO:0000256" key="1">
    <source>
        <dbReference type="SAM" id="Coils"/>
    </source>
</evidence>
<evidence type="ECO:0000313" key="2">
    <source>
        <dbReference type="EMBL" id="EAR81842.2"/>
    </source>
</evidence>
<keyword evidence="1" id="KW-0175">Coiled coil</keyword>
<evidence type="ECO:0000313" key="3">
    <source>
        <dbReference type="Proteomes" id="UP000009168"/>
    </source>
</evidence>
<accession>Q228X6</accession>
<feature type="coiled-coil region" evidence="1">
    <location>
        <begin position="166"/>
        <end position="193"/>
    </location>
</feature>
<dbReference type="HOGENOM" id="CLU_1869278_0_0_1"/>